<dbReference type="InterPro" id="IPR058636">
    <property type="entry name" value="Beta-barrel_YknX"/>
</dbReference>
<feature type="domain" description="Multidrug resistance protein MdtA-like barrel-sandwich hybrid" evidence="5">
    <location>
        <begin position="59"/>
        <end position="213"/>
    </location>
</feature>
<evidence type="ECO:0000256" key="4">
    <source>
        <dbReference type="SAM" id="MobiDB-lite"/>
    </source>
</evidence>
<protein>
    <submittedName>
        <fullName evidence="8">Hemolysin D</fullName>
    </submittedName>
</protein>
<dbReference type="Pfam" id="PF25917">
    <property type="entry name" value="BSH_RND"/>
    <property type="match status" value="1"/>
</dbReference>
<sequence length="424" mass="44816">MKWWKAVIAGGLFLGATAITVGGLKDRPPPTVEAQVGKARKGSITRTITGAGKVQAATTVKISSNLSGDLMELLVKDGDRVTKGQVLGRIYRKRYEASAKQALAAQNAARSDAQVAQVEATRTEAELARVEELGKKGLASAAEVDQSRAARDTALARLAAAQQRLAQASAVSEEAQTNLARTTLLSPIDGNIIELSREVGERVRGSDLSEDVVMTIAALNVMEVKFEVGEHEVVHLKPGQPAEISVDALEGESYQGSVVEIAQKALIKNPGTEAEVTTFPVTVALDIRPARVLPGMSAEVRISAEKHDDAVLVPIQSVTVRPEKSLPDYQPPVEGAGLSVARRAETLAKVVFVVDADNKAQLRRVRTGIASDTDLEILEGIAEGDKVVEGPYRTLSKELKHGDTVREPQMGGPGGPGGPGGKKS</sequence>
<dbReference type="AlphaFoldDB" id="A0A084SVQ1"/>
<evidence type="ECO:0000256" key="1">
    <source>
        <dbReference type="ARBA" id="ARBA00004196"/>
    </source>
</evidence>
<dbReference type="Gene3D" id="2.40.50.100">
    <property type="match status" value="1"/>
</dbReference>
<dbReference type="SUPFAM" id="SSF111369">
    <property type="entry name" value="HlyD-like secretion proteins"/>
    <property type="match status" value="1"/>
</dbReference>
<dbReference type="NCBIfam" id="TIGR01730">
    <property type="entry name" value="RND_mfp"/>
    <property type="match status" value="1"/>
</dbReference>
<name>A0A084SVQ1_9BACT</name>
<evidence type="ECO:0000313" key="9">
    <source>
        <dbReference type="Proteomes" id="UP000028547"/>
    </source>
</evidence>
<feature type="compositionally biased region" description="Gly residues" evidence="4">
    <location>
        <begin position="411"/>
        <end position="424"/>
    </location>
</feature>
<keyword evidence="3" id="KW-0813">Transport</keyword>
<dbReference type="Gene3D" id="1.10.287.470">
    <property type="entry name" value="Helix hairpin bin"/>
    <property type="match status" value="1"/>
</dbReference>
<dbReference type="PANTHER" id="PTHR30469">
    <property type="entry name" value="MULTIDRUG RESISTANCE PROTEIN MDTA"/>
    <property type="match status" value="1"/>
</dbReference>
<proteinExistence type="inferred from homology"/>
<dbReference type="InterPro" id="IPR006143">
    <property type="entry name" value="RND_pump_MFP"/>
</dbReference>
<dbReference type="InterPro" id="IPR058625">
    <property type="entry name" value="MdtA-like_BSH"/>
</dbReference>
<dbReference type="RefSeq" id="WP_043394745.1">
    <property type="nucleotide sequence ID" value="NZ_JPMI01000090.1"/>
</dbReference>
<dbReference type="PANTHER" id="PTHR30469:SF33">
    <property type="entry name" value="SLR1207 PROTEIN"/>
    <property type="match status" value="1"/>
</dbReference>
<evidence type="ECO:0000259" key="5">
    <source>
        <dbReference type="Pfam" id="PF25917"/>
    </source>
</evidence>
<comment type="subcellular location">
    <subcellularLocation>
        <location evidence="1">Cell envelope</location>
    </subcellularLocation>
</comment>
<reference evidence="8 9" key="1">
    <citation type="submission" date="2014-07" db="EMBL/GenBank/DDBJ databases">
        <title>Draft Genome Sequence of Gephyronic Acid Producer, Cystobacter violaceus Strain Cb vi76.</title>
        <authorList>
            <person name="Stevens D.C."/>
            <person name="Young J."/>
            <person name="Carmichael R."/>
            <person name="Tan J."/>
            <person name="Taylor R.E."/>
        </authorList>
    </citation>
    <scope>NUCLEOTIDE SEQUENCE [LARGE SCALE GENOMIC DNA]</scope>
    <source>
        <strain evidence="8 9">Cb vi76</strain>
    </source>
</reference>
<evidence type="ECO:0000313" key="8">
    <source>
        <dbReference type="EMBL" id="KFA92536.1"/>
    </source>
</evidence>
<feature type="region of interest" description="Disordered" evidence="4">
    <location>
        <begin position="398"/>
        <end position="424"/>
    </location>
</feature>
<dbReference type="Proteomes" id="UP000028547">
    <property type="component" value="Unassembled WGS sequence"/>
</dbReference>
<evidence type="ECO:0000259" key="7">
    <source>
        <dbReference type="Pfam" id="PF25990"/>
    </source>
</evidence>
<evidence type="ECO:0000256" key="3">
    <source>
        <dbReference type="ARBA" id="ARBA00022448"/>
    </source>
</evidence>
<comment type="similarity">
    <text evidence="2">Belongs to the membrane fusion protein (MFP) (TC 8.A.1) family.</text>
</comment>
<gene>
    <name evidence="8" type="ORF">Q664_14655</name>
</gene>
<dbReference type="GO" id="GO:1990281">
    <property type="term" value="C:efflux pump complex"/>
    <property type="evidence" value="ECO:0007669"/>
    <property type="project" value="TreeGrafter"/>
</dbReference>
<dbReference type="Gene3D" id="2.40.30.170">
    <property type="match status" value="1"/>
</dbReference>
<comment type="caution">
    <text evidence="8">The sequence shown here is derived from an EMBL/GenBank/DDBJ whole genome shotgun (WGS) entry which is preliminary data.</text>
</comment>
<dbReference type="Gene3D" id="2.40.420.20">
    <property type="match status" value="1"/>
</dbReference>
<dbReference type="GO" id="GO:0015562">
    <property type="term" value="F:efflux transmembrane transporter activity"/>
    <property type="evidence" value="ECO:0007669"/>
    <property type="project" value="TreeGrafter"/>
</dbReference>
<evidence type="ECO:0000259" key="6">
    <source>
        <dbReference type="Pfam" id="PF25967"/>
    </source>
</evidence>
<organism evidence="8 9">
    <name type="scientific">Archangium violaceum Cb vi76</name>
    <dbReference type="NCBI Taxonomy" id="1406225"/>
    <lineage>
        <taxon>Bacteria</taxon>
        <taxon>Pseudomonadati</taxon>
        <taxon>Myxococcota</taxon>
        <taxon>Myxococcia</taxon>
        <taxon>Myxococcales</taxon>
        <taxon>Cystobacterineae</taxon>
        <taxon>Archangiaceae</taxon>
        <taxon>Archangium</taxon>
    </lineage>
</organism>
<accession>A0A084SVQ1</accession>
<dbReference type="Pfam" id="PF25990">
    <property type="entry name" value="Beta-barrel_YknX"/>
    <property type="match status" value="1"/>
</dbReference>
<feature type="domain" description="YknX-like beta-barrel" evidence="7">
    <location>
        <begin position="222"/>
        <end position="302"/>
    </location>
</feature>
<dbReference type="InterPro" id="IPR058627">
    <property type="entry name" value="MdtA-like_C"/>
</dbReference>
<dbReference type="EMBL" id="JPMI01000090">
    <property type="protein sequence ID" value="KFA92536.1"/>
    <property type="molecule type" value="Genomic_DNA"/>
</dbReference>
<feature type="domain" description="Multidrug resistance protein MdtA-like C-terminal permuted SH3" evidence="6">
    <location>
        <begin position="350"/>
        <end position="388"/>
    </location>
</feature>
<dbReference type="Pfam" id="PF25967">
    <property type="entry name" value="RND-MFP_C"/>
    <property type="match status" value="1"/>
</dbReference>
<evidence type="ECO:0000256" key="2">
    <source>
        <dbReference type="ARBA" id="ARBA00009477"/>
    </source>
</evidence>